<dbReference type="Proteomes" id="UP001651158">
    <property type="component" value="Unassembled WGS sequence"/>
</dbReference>
<gene>
    <name evidence="10" type="ORF">TcWFU_001202</name>
</gene>
<dbReference type="EMBL" id="JAKROA010000002">
    <property type="protein sequence ID" value="KAL5109788.1"/>
    <property type="molecule type" value="Genomic_DNA"/>
</dbReference>
<keyword evidence="6 9" id="KW-0472">Membrane</keyword>
<organism evidence="10 11">
    <name type="scientific">Taenia crassiceps</name>
    <dbReference type="NCBI Taxonomy" id="6207"/>
    <lineage>
        <taxon>Eukaryota</taxon>
        <taxon>Metazoa</taxon>
        <taxon>Spiralia</taxon>
        <taxon>Lophotrochozoa</taxon>
        <taxon>Platyhelminthes</taxon>
        <taxon>Cestoda</taxon>
        <taxon>Eucestoda</taxon>
        <taxon>Cyclophyllidea</taxon>
        <taxon>Taeniidae</taxon>
        <taxon>Taenia</taxon>
    </lineage>
</organism>
<comment type="caution">
    <text evidence="10">The sequence shown here is derived from an EMBL/GenBank/DDBJ whole genome shotgun (WGS) entry which is preliminary data.</text>
</comment>
<dbReference type="InterPro" id="IPR036388">
    <property type="entry name" value="WH-like_DNA-bd_sf"/>
</dbReference>
<evidence type="ECO:0000256" key="5">
    <source>
        <dbReference type="ARBA" id="ARBA00022989"/>
    </source>
</evidence>
<evidence type="ECO:0000256" key="2">
    <source>
        <dbReference type="ARBA" id="ARBA00009829"/>
    </source>
</evidence>
<feature type="compositionally biased region" description="Low complexity" evidence="8">
    <location>
        <begin position="32"/>
        <end position="54"/>
    </location>
</feature>
<dbReference type="SUPFAM" id="SSF46785">
    <property type="entry name" value="Winged helix' DNA-binding domain"/>
    <property type="match status" value="1"/>
</dbReference>
<evidence type="ECO:0000256" key="4">
    <source>
        <dbReference type="ARBA" id="ARBA00022692"/>
    </source>
</evidence>
<evidence type="ECO:0000256" key="7">
    <source>
        <dbReference type="SAM" id="Coils"/>
    </source>
</evidence>
<keyword evidence="5 9" id="KW-1133">Transmembrane helix</keyword>
<comment type="similarity">
    <text evidence="2">Belongs to the DDRGK1 family.</text>
</comment>
<feature type="coiled-coil region" evidence="7">
    <location>
        <begin position="107"/>
        <end position="180"/>
    </location>
</feature>
<evidence type="ECO:0000313" key="10">
    <source>
        <dbReference type="EMBL" id="KAL5109788.1"/>
    </source>
</evidence>
<proteinExistence type="inferred from homology"/>
<keyword evidence="7" id="KW-0175">Coiled coil</keyword>
<sequence length="295" mass="33482">MVMDPVLVVLTCALCILAFFVLFLEGRIWQKSSRGNGRQGSSNRRRPGNAAARRYQQRSTASTSRAPLLMTESDLDSPNEGRDDDGSTGTDSEAKPVMLLPKKKIGVKKAQKLAEKERRKEEREMEERYREAMRRKEDEEIKKRKDAEAREAAAEAAQAMAEKQLKLEQEMREQAEYERLKATFSIEGEGVGVRPLDEEAEVQLNHDFVEAIKEAKLISLERLCVMFDMKTDACVEKIQWLISEGTLGGVLDDRGKFLCIEPKEYEAIAKFIELRGRVTMSELVEHGNKVVKARA</sequence>
<dbReference type="Pfam" id="PF09756">
    <property type="entry name" value="DDRGK"/>
    <property type="match status" value="1"/>
</dbReference>
<comment type="subcellular location">
    <subcellularLocation>
        <location evidence="1">Membrane</location>
        <topology evidence="1">Single-pass membrane protein</topology>
    </subcellularLocation>
</comment>
<reference evidence="10 11" key="1">
    <citation type="journal article" date="2022" name="Front. Cell. Infect. Microbiol.">
        <title>The Genomes of Two Strains of Taenia crassiceps the Animal Model for the Study of Human Cysticercosis.</title>
        <authorList>
            <person name="Bobes R.J."/>
            <person name="Estrada K."/>
            <person name="Rios-Valencia D.G."/>
            <person name="Calderon-Gallegos A."/>
            <person name="de la Torre P."/>
            <person name="Carrero J.C."/>
            <person name="Sanchez-Flores A."/>
            <person name="Laclette J.P."/>
        </authorList>
    </citation>
    <scope>NUCLEOTIDE SEQUENCE [LARGE SCALE GENOMIC DNA]</scope>
    <source>
        <strain evidence="10">WFUcys</strain>
    </source>
</reference>
<dbReference type="PANTHER" id="PTHR48176">
    <property type="entry name" value="DDRGK DOMAIN-CONTAINING PROTEIN 1"/>
    <property type="match status" value="1"/>
</dbReference>
<dbReference type="SMART" id="SM01128">
    <property type="entry name" value="DDRGK"/>
    <property type="match status" value="1"/>
</dbReference>
<dbReference type="Gene3D" id="1.10.10.10">
    <property type="entry name" value="Winged helix-like DNA-binding domain superfamily/Winged helix DNA-binding domain"/>
    <property type="match status" value="1"/>
</dbReference>
<feature type="region of interest" description="Disordered" evidence="8">
    <location>
        <begin position="32"/>
        <end position="99"/>
    </location>
</feature>
<name>A0ABR4QJ16_9CEST</name>
<accession>A0ABR4QJ16</accession>
<evidence type="ECO:0000256" key="3">
    <source>
        <dbReference type="ARBA" id="ARBA00018218"/>
    </source>
</evidence>
<dbReference type="InterPro" id="IPR050899">
    <property type="entry name" value="DDRGK_domain-containing"/>
</dbReference>
<dbReference type="PANTHER" id="PTHR48176:SF1">
    <property type="entry name" value="DDRGK DOMAIN-CONTAINING PROTEIN 1"/>
    <property type="match status" value="1"/>
</dbReference>
<evidence type="ECO:0000256" key="6">
    <source>
        <dbReference type="ARBA" id="ARBA00023136"/>
    </source>
</evidence>
<evidence type="ECO:0000256" key="1">
    <source>
        <dbReference type="ARBA" id="ARBA00004167"/>
    </source>
</evidence>
<evidence type="ECO:0000256" key="8">
    <source>
        <dbReference type="SAM" id="MobiDB-lite"/>
    </source>
</evidence>
<feature type="transmembrane region" description="Helical" evidence="9">
    <location>
        <begin position="6"/>
        <end position="24"/>
    </location>
</feature>
<evidence type="ECO:0000313" key="11">
    <source>
        <dbReference type="Proteomes" id="UP001651158"/>
    </source>
</evidence>
<evidence type="ECO:0000256" key="9">
    <source>
        <dbReference type="SAM" id="Phobius"/>
    </source>
</evidence>
<keyword evidence="4 9" id="KW-0812">Transmembrane</keyword>
<protein>
    <recommendedName>
        <fullName evidence="3">DDRGK domain-containing protein 1</fullName>
    </recommendedName>
</protein>
<dbReference type="InterPro" id="IPR036390">
    <property type="entry name" value="WH_DNA-bd_sf"/>
</dbReference>
<dbReference type="InterPro" id="IPR019153">
    <property type="entry name" value="DDRGK_dom-contain"/>
</dbReference>
<keyword evidence="11" id="KW-1185">Reference proteome</keyword>